<organism evidence="1 2">
    <name type="scientific">Racocetra persica</name>
    <dbReference type="NCBI Taxonomy" id="160502"/>
    <lineage>
        <taxon>Eukaryota</taxon>
        <taxon>Fungi</taxon>
        <taxon>Fungi incertae sedis</taxon>
        <taxon>Mucoromycota</taxon>
        <taxon>Glomeromycotina</taxon>
        <taxon>Glomeromycetes</taxon>
        <taxon>Diversisporales</taxon>
        <taxon>Gigasporaceae</taxon>
        <taxon>Racocetra</taxon>
    </lineage>
</organism>
<sequence length="47" mass="5584">SQKFSHYLEMFKALYDIINNSDISQKSYVKFLNNDLSRYNFSSIKDA</sequence>
<accession>A0ACA9SXJ4</accession>
<reference evidence="1" key="1">
    <citation type="submission" date="2021-06" db="EMBL/GenBank/DDBJ databases">
        <authorList>
            <person name="Kallberg Y."/>
            <person name="Tangrot J."/>
            <person name="Rosling A."/>
        </authorList>
    </citation>
    <scope>NUCLEOTIDE SEQUENCE</scope>
    <source>
        <strain evidence="1">MA461A</strain>
    </source>
</reference>
<protein>
    <submittedName>
        <fullName evidence="1">16324_t:CDS:1</fullName>
    </submittedName>
</protein>
<proteinExistence type="predicted"/>
<feature type="non-terminal residue" evidence="1">
    <location>
        <position position="47"/>
    </location>
</feature>
<gene>
    <name evidence="1" type="ORF">RPERSI_LOCUS36339</name>
</gene>
<name>A0ACA9SXJ4_9GLOM</name>
<evidence type="ECO:0000313" key="2">
    <source>
        <dbReference type="Proteomes" id="UP000789920"/>
    </source>
</evidence>
<comment type="caution">
    <text evidence="1">The sequence shown here is derived from an EMBL/GenBank/DDBJ whole genome shotgun (WGS) entry which is preliminary data.</text>
</comment>
<evidence type="ECO:0000313" key="1">
    <source>
        <dbReference type="EMBL" id="CAG8850959.1"/>
    </source>
</evidence>
<dbReference type="EMBL" id="CAJVQC010173446">
    <property type="protein sequence ID" value="CAG8850959.1"/>
    <property type="molecule type" value="Genomic_DNA"/>
</dbReference>
<dbReference type="Proteomes" id="UP000789920">
    <property type="component" value="Unassembled WGS sequence"/>
</dbReference>
<feature type="non-terminal residue" evidence="1">
    <location>
        <position position="1"/>
    </location>
</feature>
<keyword evidence="2" id="KW-1185">Reference proteome</keyword>